<comment type="caution">
    <text evidence="9">The sequence shown here is derived from an EMBL/GenBank/DDBJ whole genome shotgun (WGS) entry which is preliminary data.</text>
</comment>
<dbReference type="SUPFAM" id="SSF160369">
    <property type="entry name" value="Ribosomal protein L10-like"/>
    <property type="match status" value="1"/>
</dbReference>
<evidence type="ECO:0000256" key="7">
    <source>
        <dbReference type="SAM" id="MobiDB-lite"/>
    </source>
</evidence>
<dbReference type="GO" id="GO:0070180">
    <property type="term" value="F:large ribosomal subunit rRNA binding"/>
    <property type="evidence" value="ECO:0007669"/>
    <property type="project" value="UniProtKB-UniRule"/>
</dbReference>
<comment type="subunit">
    <text evidence="6">Part of the 50S ribosomal subunit. Forms part of the ribosomal stalk which helps the ribosome interact with GTP-bound translation factors. Forms a heptameric L10(L12)2(L12)2(L12)2 complex, where L10 forms an elongated spine to which the L12 dimers bind in a sequential fashion.</text>
</comment>
<accession>A0A832UT13</accession>
<feature type="compositionally biased region" description="Acidic residues" evidence="7">
    <location>
        <begin position="307"/>
        <end position="317"/>
    </location>
</feature>
<evidence type="ECO:0000256" key="4">
    <source>
        <dbReference type="ARBA" id="ARBA00022980"/>
    </source>
</evidence>
<feature type="region of interest" description="Disordered" evidence="7">
    <location>
        <begin position="283"/>
        <end position="359"/>
    </location>
</feature>
<sequence length="359" mass="39003">MREGEVPQKKVDLVNDLVSLINENSVVAVVDISNLPSKQLLQMKHALRGKAVVRMARKSAISRALEQTDGKGLVEYLKGMPALLVSSENPFMLSKILKESKATAPAKEGTTLNKDIVIPAGETSFAPGPIVGELQTMGVKAAIEGGKVVVKEDSVLAKEGEVVDKQKADLMAKLELEPVEIGLGIVAAYENGLIFTSDVLDIDTEETLGQLAAAAANAFSLSYSIKYPTSDNIEMFIKEAFVQAKGLAMEAGYMCSATAEDFLKQAVREASVLESKVPEVPVELLKEESEEKSEETSSEKESKDEKSEEEPAEEASTEESKEETPAEEEKPAKEEKPIEEKSTEDLLAQNEEEIEKEKK</sequence>
<dbReference type="InterPro" id="IPR040637">
    <property type="entry name" value="Ribosomal_uL10-like_insert"/>
</dbReference>
<dbReference type="GO" id="GO:0002181">
    <property type="term" value="P:cytoplasmic translation"/>
    <property type="evidence" value="ECO:0007669"/>
    <property type="project" value="TreeGrafter"/>
</dbReference>
<keyword evidence="2 6" id="KW-0699">rRNA-binding</keyword>
<feature type="compositionally biased region" description="Basic and acidic residues" evidence="7">
    <location>
        <begin position="318"/>
        <end position="344"/>
    </location>
</feature>
<dbReference type="Gene3D" id="3.90.105.20">
    <property type="match status" value="1"/>
</dbReference>
<feature type="domain" description="Large ribosomal subunit protein uL10-like insertion" evidence="8">
    <location>
        <begin position="106"/>
        <end position="175"/>
    </location>
</feature>
<feature type="compositionally biased region" description="Acidic residues" evidence="7">
    <location>
        <begin position="350"/>
        <end position="359"/>
    </location>
</feature>
<dbReference type="GO" id="GO:0022625">
    <property type="term" value="C:cytosolic large ribosomal subunit"/>
    <property type="evidence" value="ECO:0007669"/>
    <property type="project" value="TreeGrafter"/>
</dbReference>
<feature type="compositionally biased region" description="Basic and acidic residues" evidence="7">
    <location>
        <begin position="284"/>
        <end position="306"/>
    </location>
</feature>
<protein>
    <recommendedName>
        <fullName evidence="6">Large ribosomal subunit protein uL10</fullName>
    </recommendedName>
    <alternativeName>
        <fullName evidence="6">Acidic ribosomal protein P0 homolog</fullName>
    </alternativeName>
</protein>
<proteinExistence type="inferred from homology"/>
<keyword evidence="10" id="KW-1185">Reference proteome</keyword>
<gene>
    <name evidence="9" type="primary">rplJ</name>
    <name evidence="6" type="synonym">rpl10</name>
    <name evidence="6" type="synonym">rplP0</name>
    <name evidence="9" type="ORF">H1011_00260</name>
</gene>
<dbReference type="InterPro" id="IPR050323">
    <property type="entry name" value="Ribosomal_protein_uL10"/>
</dbReference>
<evidence type="ECO:0000313" key="9">
    <source>
        <dbReference type="EMBL" id="HIJ99244.1"/>
    </source>
</evidence>
<dbReference type="PANTHER" id="PTHR45699:SF3">
    <property type="entry name" value="LARGE RIBOSOMAL SUBUNIT PROTEIN UL10"/>
    <property type="match status" value="1"/>
</dbReference>
<comment type="similarity">
    <text evidence="1 6">Belongs to the universal ribosomal protein uL10 family.</text>
</comment>
<dbReference type="InterPro" id="IPR001790">
    <property type="entry name" value="Ribosomal_uL10"/>
</dbReference>
<dbReference type="EMBL" id="DVAD01000001">
    <property type="protein sequence ID" value="HIJ99244.1"/>
    <property type="molecule type" value="Genomic_DNA"/>
</dbReference>
<name>A0A832UT13_9ARCH</name>
<dbReference type="InterPro" id="IPR043164">
    <property type="entry name" value="Ribosomal_uL10-like_insert_sf"/>
</dbReference>
<organism evidence="9 10">
    <name type="scientific">Candidatus Undinarchaeum marinum</name>
    <dbReference type="NCBI Taxonomy" id="2756141"/>
    <lineage>
        <taxon>Archaea</taxon>
        <taxon>Candidatus Undinarchaeota</taxon>
        <taxon>Candidatus Undinarchaeia</taxon>
        <taxon>Candidatus Undinarchaeales</taxon>
        <taxon>Candidatus Undinarchaeaceae</taxon>
        <taxon>Candidatus Undinarchaeum</taxon>
    </lineage>
</organism>
<evidence type="ECO:0000256" key="5">
    <source>
        <dbReference type="ARBA" id="ARBA00023274"/>
    </source>
</evidence>
<keyword evidence="3 6" id="KW-0694">RNA-binding</keyword>
<dbReference type="GO" id="GO:0000027">
    <property type="term" value="P:ribosomal large subunit assembly"/>
    <property type="evidence" value="ECO:0007669"/>
    <property type="project" value="TreeGrafter"/>
</dbReference>
<dbReference type="GO" id="GO:0003735">
    <property type="term" value="F:structural constituent of ribosome"/>
    <property type="evidence" value="ECO:0007669"/>
    <property type="project" value="TreeGrafter"/>
</dbReference>
<dbReference type="Gene3D" id="6.10.140.760">
    <property type="match status" value="1"/>
</dbReference>
<dbReference type="Pfam" id="PF17777">
    <property type="entry name" value="RL10P_insert"/>
    <property type="match status" value="1"/>
</dbReference>
<evidence type="ECO:0000256" key="2">
    <source>
        <dbReference type="ARBA" id="ARBA00022730"/>
    </source>
</evidence>
<dbReference type="InterPro" id="IPR043141">
    <property type="entry name" value="Ribosomal_uL10-like_sf"/>
</dbReference>
<evidence type="ECO:0000256" key="1">
    <source>
        <dbReference type="ARBA" id="ARBA00008889"/>
    </source>
</evidence>
<dbReference type="InterPro" id="IPR022909">
    <property type="entry name" value="Ribosomal_uL10_arc"/>
</dbReference>
<evidence type="ECO:0000259" key="8">
    <source>
        <dbReference type="Pfam" id="PF17777"/>
    </source>
</evidence>
<dbReference type="HAMAP" id="MF_00280">
    <property type="entry name" value="Ribosomal_uL10_arch"/>
    <property type="match status" value="1"/>
</dbReference>
<evidence type="ECO:0000313" key="10">
    <source>
        <dbReference type="Proteomes" id="UP000604391"/>
    </source>
</evidence>
<dbReference type="Proteomes" id="UP000604391">
    <property type="component" value="Unassembled WGS sequence"/>
</dbReference>
<keyword evidence="4 6" id="KW-0689">Ribosomal protein</keyword>
<dbReference type="PANTHER" id="PTHR45699">
    <property type="entry name" value="60S ACIDIC RIBOSOMAL PROTEIN P0"/>
    <property type="match status" value="1"/>
</dbReference>
<keyword evidence="5 6" id="KW-0687">Ribonucleoprotein</keyword>
<dbReference type="Pfam" id="PF00466">
    <property type="entry name" value="Ribosomal_L10"/>
    <property type="match status" value="1"/>
</dbReference>
<dbReference type="AlphaFoldDB" id="A0A832UT13"/>
<reference evidence="9 10" key="1">
    <citation type="journal article" name="Nat. Commun.">
        <title>Undinarchaeota illuminate DPANN phylogeny and the impact of gene transfer on archaeal evolution.</title>
        <authorList>
            <person name="Dombrowski N."/>
            <person name="Williams T.A."/>
            <person name="Sun J."/>
            <person name="Woodcroft B.J."/>
            <person name="Lee J.H."/>
            <person name="Minh B.Q."/>
            <person name="Rinke C."/>
            <person name="Spang A."/>
        </authorList>
    </citation>
    <scope>NUCLEOTIDE SEQUENCE [LARGE SCALE GENOMIC DNA]</scope>
    <source>
        <strain evidence="9">MAG_bin17</strain>
    </source>
</reference>
<dbReference type="Gene3D" id="3.30.70.1730">
    <property type="match status" value="1"/>
</dbReference>
<evidence type="ECO:0000256" key="6">
    <source>
        <dbReference type="HAMAP-Rule" id="MF_00280"/>
    </source>
</evidence>
<evidence type="ECO:0000256" key="3">
    <source>
        <dbReference type="ARBA" id="ARBA00022884"/>
    </source>
</evidence>
<comment type="function">
    <text evidence="6">Forms part of the ribosomal stalk, playing a central role in the interaction of the ribosome with GTP-bound translation factors.</text>
</comment>